<evidence type="ECO:0000313" key="1">
    <source>
        <dbReference type="EMBL" id="SDY91807.1"/>
    </source>
</evidence>
<keyword evidence="2" id="KW-1185">Reference proteome</keyword>
<dbReference type="AlphaFoldDB" id="A0A1H3NSC1"/>
<dbReference type="Proteomes" id="UP000199529">
    <property type="component" value="Unassembled WGS sequence"/>
</dbReference>
<evidence type="ECO:0000313" key="2">
    <source>
        <dbReference type="Proteomes" id="UP000199529"/>
    </source>
</evidence>
<proteinExistence type="predicted"/>
<dbReference type="EMBL" id="FNOK01000039">
    <property type="protein sequence ID" value="SDY91807.1"/>
    <property type="molecule type" value="Genomic_DNA"/>
</dbReference>
<dbReference type="InterPro" id="IPR029063">
    <property type="entry name" value="SAM-dependent_MTases_sf"/>
</dbReference>
<dbReference type="SUPFAM" id="SSF53335">
    <property type="entry name" value="S-adenosyl-L-methionine-dependent methyltransferases"/>
    <property type="match status" value="1"/>
</dbReference>
<dbReference type="Gene3D" id="3.40.50.150">
    <property type="entry name" value="Vaccinia Virus protein VP39"/>
    <property type="match status" value="1"/>
</dbReference>
<reference evidence="2" key="1">
    <citation type="submission" date="2016-10" db="EMBL/GenBank/DDBJ databases">
        <authorList>
            <person name="Varghese N."/>
            <person name="Submissions S."/>
        </authorList>
    </citation>
    <scope>NUCLEOTIDE SEQUENCE [LARGE SCALE GENOMIC DNA]</scope>
    <source>
        <strain evidence="2">CGMCC 4.3530</strain>
    </source>
</reference>
<gene>
    <name evidence="1" type="ORF">SAMN05216215_103910</name>
</gene>
<name>A0A1H3NSC1_9PSEU</name>
<evidence type="ECO:0008006" key="3">
    <source>
        <dbReference type="Google" id="ProtNLM"/>
    </source>
</evidence>
<accession>A0A1H3NSC1</accession>
<organism evidence="1 2">
    <name type="scientific">Saccharopolyspora shandongensis</name>
    <dbReference type="NCBI Taxonomy" id="418495"/>
    <lineage>
        <taxon>Bacteria</taxon>
        <taxon>Bacillati</taxon>
        <taxon>Actinomycetota</taxon>
        <taxon>Actinomycetes</taxon>
        <taxon>Pseudonocardiales</taxon>
        <taxon>Pseudonocardiaceae</taxon>
        <taxon>Saccharopolyspora</taxon>
    </lineage>
</organism>
<sequence length="266" mass="29462">MIARRVRMAQREADPNRMAELSLRFEEIDWRETPIGVISLRRRRDPLLEVDVYEVKLDDEYLMSSLFTVAEVELARLGLAGLPDTGLDVVVGGLGLGYTARAALEDTRVRSLTVVEGLGEVIEWHRRRLLPLGESLSGDSRNRFVHGDFFAMARAAAGFDPDVPGRRFHAILVDIDHSPRHVLDPGHVSFYTTEGLQRLARHLQPGGVFALWSDDPPDEDFASTLAAVFATAEAHVVDFDNPYGGGKSANTVYVARLRQGNAMRGA</sequence>
<protein>
    <recommendedName>
        <fullName evidence="3">Spermidine synthase</fullName>
    </recommendedName>
</protein>
<dbReference type="STRING" id="418495.SAMN05216215_103910"/>